<protein>
    <recommendedName>
        <fullName evidence="2">Protein kinase domain-containing protein</fullName>
    </recommendedName>
</protein>
<dbReference type="HOGENOM" id="CLU_1115791_0_0_1"/>
<reference evidence="1" key="1">
    <citation type="submission" date="2011-11" db="EMBL/GenBank/DDBJ databases">
        <title>The Genome Sequence of Fusarium oxysporum Cotton.</title>
        <authorList>
            <consortium name="The Broad Institute Genome Sequencing Platform"/>
            <person name="Ma L.-J."/>
            <person name="Gale L.R."/>
            <person name="Schwartz D.C."/>
            <person name="Zhou S."/>
            <person name="Corby-Kistler H."/>
            <person name="Young S.K."/>
            <person name="Zeng Q."/>
            <person name="Gargeya S."/>
            <person name="Fitzgerald M."/>
            <person name="Haas B."/>
            <person name="Abouelleil A."/>
            <person name="Alvarado L."/>
            <person name="Arachchi H.M."/>
            <person name="Berlin A."/>
            <person name="Brown A."/>
            <person name="Chapman S.B."/>
            <person name="Chen Z."/>
            <person name="Dunbar C."/>
            <person name="Freedman E."/>
            <person name="Gearin G."/>
            <person name="Goldberg J."/>
            <person name="Griggs A."/>
            <person name="Gujja S."/>
            <person name="Heiman D."/>
            <person name="Howarth C."/>
            <person name="Larson L."/>
            <person name="Lui A."/>
            <person name="MacDonald P.J.P."/>
            <person name="Montmayeur A."/>
            <person name="Murphy C."/>
            <person name="Neiman D."/>
            <person name="Pearson M."/>
            <person name="Priest M."/>
            <person name="Roberts A."/>
            <person name="Saif S."/>
            <person name="Shea T."/>
            <person name="Shenoy N."/>
            <person name="Sisk P."/>
            <person name="Stolte C."/>
            <person name="Sykes S."/>
            <person name="Wortman J."/>
            <person name="Nusbaum C."/>
            <person name="Birren B."/>
        </authorList>
    </citation>
    <scope>NUCLEOTIDE SEQUENCE [LARGE SCALE GENOMIC DNA]</scope>
    <source>
        <strain evidence="1">25433</strain>
    </source>
</reference>
<sequence>MAPPLRRKRPFCLASPQVPRHAAIPFHTEKHPNTDYYACYNTNTSERKWIGQNRALAIRQLVTVQKLPATSRASFTDIGKLNRISHENVVRPDCFYHVDGELYIVYEFLYLDIFDLFPLQEAAVACIVKQTICGFRHLKDLEIFFGIDIIQINEYGVVKIEVIDWNQDEFSVERSLHRANEEYLVAYLQELMAAMAQRCNDLPKTVSNFFIGSVLPDMGHDFIANVGGPEILRERVISAIRRKLLGGGIKPFTCDPSI</sequence>
<dbReference type="AlphaFoldDB" id="X0KK61"/>
<dbReference type="SUPFAM" id="SSF56112">
    <property type="entry name" value="Protein kinase-like (PK-like)"/>
    <property type="match status" value="1"/>
</dbReference>
<name>X0KK61_FUSOX</name>
<evidence type="ECO:0008006" key="2">
    <source>
        <dbReference type="Google" id="ProtNLM"/>
    </source>
</evidence>
<gene>
    <name evidence="1" type="ORF">FOTG_17560</name>
</gene>
<dbReference type="OrthoDB" id="5152837at2759"/>
<accession>X0KK61</accession>
<reference evidence="1" key="2">
    <citation type="submission" date="2012-05" db="EMBL/GenBank/DDBJ databases">
        <title>The Genome Annotation of Fusarium oxysporum Cotton.</title>
        <authorList>
            <consortium name="The Broad Institute Genomics Platform"/>
            <person name="Ma L.-J."/>
            <person name="Corby-Kistler H."/>
            <person name="Broz K."/>
            <person name="Gale L.R."/>
            <person name="Jonkers W."/>
            <person name="O'Donnell K."/>
            <person name="Ploetz R."/>
            <person name="Steinberg C."/>
            <person name="Schwartz D.C."/>
            <person name="VanEtten H."/>
            <person name="Zhou S."/>
            <person name="Young S.K."/>
            <person name="Zeng Q."/>
            <person name="Gargeya S."/>
            <person name="Fitzgerald M."/>
            <person name="Abouelleil A."/>
            <person name="Alvarado L."/>
            <person name="Chapman S.B."/>
            <person name="Gainer-Dewar J."/>
            <person name="Goldberg J."/>
            <person name="Griggs A."/>
            <person name="Gujja S."/>
            <person name="Hansen M."/>
            <person name="Howarth C."/>
            <person name="Imamovic A."/>
            <person name="Ireland A."/>
            <person name="Larimer J."/>
            <person name="McCowan C."/>
            <person name="Murphy C."/>
            <person name="Pearson M."/>
            <person name="Poon T.W."/>
            <person name="Priest M."/>
            <person name="Roberts A."/>
            <person name="Saif S."/>
            <person name="Shea T."/>
            <person name="Sykes S."/>
            <person name="Wortman J."/>
            <person name="Nusbaum C."/>
            <person name="Birren B."/>
        </authorList>
    </citation>
    <scope>NUCLEOTIDE SEQUENCE</scope>
    <source>
        <strain evidence="1">25433</strain>
    </source>
</reference>
<proteinExistence type="predicted"/>
<dbReference type="Proteomes" id="UP000030701">
    <property type="component" value="Unassembled WGS sequence"/>
</dbReference>
<dbReference type="EMBL" id="JH658094">
    <property type="protein sequence ID" value="EXM14009.1"/>
    <property type="molecule type" value="Genomic_DNA"/>
</dbReference>
<dbReference type="InterPro" id="IPR011009">
    <property type="entry name" value="Kinase-like_dom_sf"/>
</dbReference>
<evidence type="ECO:0000313" key="1">
    <source>
        <dbReference type="EMBL" id="EXM14009.1"/>
    </source>
</evidence>
<organism evidence="1">
    <name type="scientific">Fusarium oxysporum f. sp. vasinfectum 25433</name>
    <dbReference type="NCBI Taxonomy" id="1089449"/>
    <lineage>
        <taxon>Eukaryota</taxon>
        <taxon>Fungi</taxon>
        <taxon>Dikarya</taxon>
        <taxon>Ascomycota</taxon>
        <taxon>Pezizomycotina</taxon>
        <taxon>Sordariomycetes</taxon>
        <taxon>Hypocreomycetidae</taxon>
        <taxon>Hypocreales</taxon>
        <taxon>Nectriaceae</taxon>
        <taxon>Fusarium</taxon>
        <taxon>Fusarium oxysporum species complex</taxon>
    </lineage>
</organism>